<keyword evidence="1" id="KW-0812">Transmembrane</keyword>
<protein>
    <submittedName>
        <fullName evidence="2">Uncharacterized protein</fullName>
    </submittedName>
</protein>
<dbReference type="EMBL" id="LAZR01010883">
    <property type="protein sequence ID" value="KKM64531.1"/>
    <property type="molecule type" value="Genomic_DNA"/>
</dbReference>
<evidence type="ECO:0000256" key="1">
    <source>
        <dbReference type="SAM" id="Phobius"/>
    </source>
</evidence>
<keyword evidence="1" id="KW-0472">Membrane</keyword>
<feature type="transmembrane region" description="Helical" evidence="1">
    <location>
        <begin position="36"/>
        <end position="54"/>
    </location>
</feature>
<name>A0A0F9JQ43_9ZZZZ</name>
<keyword evidence="1" id="KW-1133">Transmembrane helix</keyword>
<comment type="caution">
    <text evidence="2">The sequence shown here is derived from an EMBL/GenBank/DDBJ whole genome shotgun (WGS) entry which is preliminary data.</text>
</comment>
<evidence type="ECO:0000313" key="2">
    <source>
        <dbReference type="EMBL" id="KKM64531.1"/>
    </source>
</evidence>
<reference evidence="2" key="1">
    <citation type="journal article" date="2015" name="Nature">
        <title>Complex archaea that bridge the gap between prokaryotes and eukaryotes.</title>
        <authorList>
            <person name="Spang A."/>
            <person name="Saw J.H."/>
            <person name="Jorgensen S.L."/>
            <person name="Zaremba-Niedzwiedzka K."/>
            <person name="Martijn J."/>
            <person name="Lind A.E."/>
            <person name="van Eijk R."/>
            <person name="Schleper C."/>
            <person name="Guy L."/>
            <person name="Ettema T.J."/>
        </authorList>
    </citation>
    <scope>NUCLEOTIDE SEQUENCE</scope>
</reference>
<gene>
    <name evidence="2" type="ORF">LCGC14_1500460</name>
</gene>
<dbReference type="AlphaFoldDB" id="A0A0F9JQ43"/>
<accession>A0A0F9JQ43</accession>
<organism evidence="2">
    <name type="scientific">marine sediment metagenome</name>
    <dbReference type="NCBI Taxonomy" id="412755"/>
    <lineage>
        <taxon>unclassified sequences</taxon>
        <taxon>metagenomes</taxon>
        <taxon>ecological metagenomes</taxon>
    </lineage>
</organism>
<proteinExistence type="predicted"/>
<sequence length="58" mass="6613">MGVWEFAVWVALWAAILAKPGSIDPILPVILSSGEFLIVWFGIGIWAFLMFRYYPKKP</sequence>